<name>A0A8X8YYB2_SALSN</name>
<comment type="pathway">
    <text evidence="2">Protein modification; protein ubiquitination.</text>
</comment>
<organism evidence="12">
    <name type="scientific">Salvia splendens</name>
    <name type="common">Scarlet sage</name>
    <dbReference type="NCBI Taxonomy" id="180675"/>
    <lineage>
        <taxon>Eukaryota</taxon>
        <taxon>Viridiplantae</taxon>
        <taxon>Streptophyta</taxon>
        <taxon>Embryophyta</taxon>
        <taxon>Tracheophyta</taxon>
        <taxon>Spermatophyta</taxon>
        <taxon>Magnoliopsida</taxon>
        <taxon>eudicotyledons</taxon>
        <taxon>Gunneridae</taxon>
        <taxon>Pentapetalae</taxon>
        <taxon>asterids</taxon>
        <taxon>lamiids</taxon>
        <taxon>Lamiales</taxon>
        <taxon>Lamiaceae</taxon>
        <taxon>Nepetoideae</taxon>
        <taxon>Mentheae</taxon>
        <taxon>Salviinae</taxon>
        <taxon>Salvia</taxon>
        <taxon>Salvia subgen. Calosphace</taxon>
        <taxon>core Calosphace</taxon>
    </lineage>
</organism>
<dbReference type="FunFam" id="3.30.40.10:FF:000309">
    <property type="entry name" value="E3 ubiquitin-protein ligase MBR2"/>
    <property type="match status" value="1"/>
</dbReference>
<keyword evidence="6 9" id="KW-0863">Zinc-finger</keyword>
<proteinExistence type="predicted"/>
<evidence type="ECO:0000313" key="13">
    <source>
        <dbReference type="Proteomes" id="UP000298416"/>
    </source>
</evidence>
<dbReference type="InterPro" id="IPR045191">
    <property type="entry name" value="MBR1/2-like"/>
</dbReference>
<dbReference type="EMBL" id="PNBA02000001">
    <property type="protein sequence ID" value="KAG6438123.1"/>
    <property type="molecule type" value="Genomic_DNA"/>
</dbReference>
<evidence type="ECO:0000256" key="3">
    <source>
        <dbReference type="ARBA" id="ARBA00012483"/>
    </source>
</evidence>
<evidence type="ECO:0000256" key="7">
    <source>
        <dbReference type="ARBA" id="ARBA00022786"/>
    </source>
</evidence>
<evidence type="ECO:0000259" key="11">
    <source>
        <dbReference type="PROSITE" id="PS50089"/>
    </source>
</evidence>
<dbReference type="Proteomes" id="UP000298416">
    <property type="component" value="Unassembled WGS sequence"/>
</dbReference>
<evidence type="ECO:0000256" key="2">
    <source>
        <dbReference type="ARBA" id="ARBA00004906"/>
    </source>
</evidence>
<evidence type="ECO:0000313" key="12">
    <source>
        <dbReference type="EMBL" id="KAG6438123.1"/>
    </source>
</evidence>
<dbReference type="Pfam" id="PF13639">
    <property type="entry name" value="zf-RING_2"/>
    <property type="match status" value="1"/>
</dbReference>
<sequence length="754" mass="82620">MQGPSSSVSTLPENIGFDHGSGSGDATIESHSQLPWTSIQATVQNRLPDYRMLPSEANNQYLQHVRHEGPNVEWSVGEASSSSSQRLGDNERKMENSWTFGLRTNLALEERQYEDSDVRSLDNINVNSQGSQGAHAAFGLRTSSSSALPQDLNMISGFVDSDDDDDNDDDCQVVERPCSYISIGLSNEQMQAPRTSSDPFSMPPRRGGYVMDEREDRPGLSIDGRYMSCKQKALEVQTGQSSGVGSSSFQHDERNQLHTMPTTHVAVSNSSLPVSPHNDAIVNNGSEPANPRLRLGAAAAARAAMPFSLTSSGNAESSRRNFLLRMNGLHQQDTFPNNSLLTETDVGNVGLSSSRHSSRLLQNHLFDMAPANSVENANLNSRPILSDPLVRRNNHPRWQSRTSRGAAAIAAASAASEDRRMPFGEPSSRHIPQNISEHPMFVPASEMGNSSQNPTNWNFSGGSNSVAGNSASSSRAGSSTGLNAAAPSWSHRSHPQYPQRLSEIVRRSLLSSAGAEAAGQSSNHAARPGLPQEMVLPSVSDSHGHRGLSSRSAYLERHVDGAFGVPHSLRALAAAGEGRGGVMSEIRHVLDLMRRGEGLRFEDVMILDHSVLFGMADTHDRHRDMRLDVDNMSYEVRMQHRLYFHNTSMLYDMQQLDFSTRFQELLALEERIGNVCTGLNEETVTSRLKRRKYLGGKAKNAAEMEPCSICREEYNKGEDLGALECGHNFHADCIKEWLMHKNLCPICKTTGLTT</sequence>
<keyword evidence="4" id="KW-0808">Transferase</keyword>
<dbReference type="PANTHER" id="PTHR22937:SF224">
    <property type="entry name" value="E3 UBIQUITIN-PROTEIN LIGASE MBR1-RELATED"/>
    <property type="match status" value="1"/>
</dbReference>
<keyword evidence="7" id="KW-0833">Ubl conjugation pathway</keyword>
<dbReference type="SMART" id="SM00184">
    <property type="entry name" value="RING"/>
    <property type="match status" value="1"/>
</dbReference>
<feature type="compositionally biased region" description="Low complexity" evidence="10">
    <location>
        <begin position="458"/>
        <end position="481"/>
    </location>
</feature>
<evidence type="ECO:0000256" key="6">
    <source>
        <dbReference type="ARBA" id="ARBA00022771"/>
    </source>
</evidence>
<protein>
    <recommendedName>
        <fullName evidence="3">RING-type E3 ubiquitin transferase</fullName>
        <ecNumber evidence="3">2.3.2.27</ecNumber>
    </recommendedName>
</protein>
<feature type="compositionally biased region" description="Low complexity" evidence="10">
    <location>
        <begin position="406"/>
        <end position="415"/>
    </location>
</feature>
<feature type="compositionally biased region" description="Polar residues" evidence="10">
    <location>
        <begin position="1"/>
        <end position="12"/>
    </location>
</feature>
<dbReference type="PANTHER" id="PTHR22937">
    <property type="entry name" value="E3 UBIQUITIN-PROTEIN LIGASE RNF165"/>
    <property type="match status" value="1"/>
</dbReference>
<feature type="domain" description="RING-type" evidence="11">
    <location>
        <begin position="707"/>
        <end position="748"/>
    </location>
</feature>
<evidence type="ECO:0000256" key="9">
    <source>
        <dbReference type="PROSITE-ProRule" id="PRU00175"/>
    </source>
</evidence>
<feature type="region of interest" description="Disordered" evidence="10">
    <location>
        <begin position="73"/>
        <end position="92"/>
    </location>
</feature>
<dbReference type="GO" id="GO:0010228">
    <property type="term" value="P:vegetative to reproductive phase transition of meristem"/>
    <property type="evidence" value="ECO:0007669"/>
    <property type="project" value="UniProtKB-ARBA"/>
</dbReference>
<dbReference type="InterPro" id="IPR013083">
    <property type="entry name" value="Znf_RING/FYVE/PHD"/>
</dbReference>
<evidence type="ECO:0000256" key="1">
    <source>
        <dbReference type="ARBA" id="ARBA00000900"/>
    </source>
</evidence>
<keyword evidence="8" id="KW-0862">Zinc</keyword>
<dbReference type="Gene3D" id="3.30.40.10">
    <property type="entry name" value="Zinc/RING finger domain, C3HC4 (zinc finger)"/>
    <property type="match status" value="1"/>
</dbReference>
<feature type="region of interest" description="Disordered" evidence="10">
    <location>
        <begin position="1"/>
        <end position="33"/>
    </location>
</feature>
<feature type="compositionally biased region" description="Polar residues" evidence="10">
    <location>
        <begin position="447"/>
        <end position="457"/>
    </location>
</feature>
<reference evidence="12" key="1">
    <citation type="submission" date="2018-01" db="EMBL/GenBank/DDBJ databases">
        <authorList>
            <person name="Mao J.F."/>
        </authorList>
    </citation>
    <scope>NUCLEOTIDE SEQUENCE</scope>
    <source>
        <strain evidence="12">Huo1</strain>
        <tissue evidence="12">Leaf</tissue>
    </source>
</reference>
<evidence type="ECO:0000256" key="4">
    <source>
        <dbReference type="ARBA" id="ARBA00022679"/>
    </source>
</evidence>
<evidence type="ECO:0000256" key="10">
    <source>
        <dbReference type="SAM" id="MobiDB-lite"/>
    </source>
</evidence>
<evidence type="ECO:0000256" key="5">
    <source>
        <dbReference type="ARBA" id="ARBA00022723"/>
    </source>
</evidence>
<dbReference type="PROSITE" id="PS50089">
    <property type="entry name" value="ZF_RING_2"/>
    <property type="match status" value="1"/>
</dbReference>
<dbReference type="GO" id="GO:0008270">
    <property type="term" value="F:zinc ion binding"/>
    <property type="evidence" value="ECO:0007669"/>
    <property type="project" value="UniProtKB-KW"/>
</dbReference>
<feature type="region of interest" description="Disordered" evidence="10">
    <location>
        <begin position="386"/>
        <end position="497"/>
    </location>
</feature>
<keyword evidence="13" id="KW-1185">Reference proteome</keyword>
<reference evidence="12" key="2">
    <citation type="submission" date="2020-08" db="EMBL/GenBank/DDBJ databases">
        <title>Plant Genome Project.</title>
        <authorList>
            <person name="Zhang R.-G."/>
        </authorList>
    </citation>
    <scope>NUCLEOTIDE SEQUENCE</scope>
    <source>
        <strain evidence="12">Huo1</strain>
        <tissue evidence="12">Leaf</tissue>
    </source>
</reference>
<dbReference type="EC" id="2.3.2.27" evidence="3"/>
<dbReference type="SUPFAM" id="SSF57850">
    <property type="entry name" value="RING/U-box"/>
    <property type="match status" value="1"/>
</dbReference>
<keyword evidence="5" id="KW-0479">Metal-binding</keyword>
<dbReference type="GO" id="GO:0061630">
    <property type="term" value="F:ubiquitin protein ligase activity"/>
    <property type="evidence" value="ECO:0007669"/>
    <property type="project" value="UniProtKB-EC"/>
</dbReference>
<comment type="caution">
    <text evidence="12">The sequence shown here is derived from an EMBL/GenBank/DDBJ whole genome shotgun (WGS) entry which is preliminary data.</text>
</comment>
<evidence type="ECO:0000256" key="8">
    <source>
        <dbReference type="ARBA" id="ARBA00022833"/>
    </source>
</evidence>
<dbReference type="InterPro" id="IPR001841">
    <property type="entry name" value="Znf_RING"/>
</dbReference>
<gene>
    <name evidence="12" type="ORF">SASPL_103059</name>
</gene>
<accession>A0A8X8YYB2</accession>
<dbReference type="GO" id="GO:0043161">
    <property type="term" value="P:proteasome-mediated ubiquitin-dependent protein catabolic process"/>
    <property type="evidence" value="ECO:0007669"/>
    <property type="project" value="UniProtKB-ARBA"/>
</dbReference>
<dbReference type="AlphaFoldDB" id="A0A8X8YYB2"/>
<comment type="catalytic activity">
    <reaction evidence="1">
        <text>S-ubiquitinyl-[E2 ubiquitin-conjugating enzyme]-L-cysteine + [acceptor protein]-L-lysine = [E2 ubiquitin-conjugating enzyme]-L-cysteine + N(6)-ubiquitinyl-[acceptor protein]-L-lysine.</text>
        <dbReference type="EC" id="2.3.2.27"/>
    </reaction>
</comment>